<reference evidence="3" key="1">
    <citation type="journal article" date="2023" name="Int. J. Syst. Evol. Microbiol.">
        <title>Mesoterricola silvestris gen. nov., sp. nov., Mesoterricola sediminis sp. nov., Geothrix oryzae sp. nov., Geothrix edaphica sp. nov., Geothrix rubra sp. nov., and Geothrix limicola sp. nov., six novel members of Acidobacteriota isolated from soils.</title>
        <authorList>
            <person name="Itoh H."/>
            <person name="Sugisawa Y."/>
            <person name="Mise K."/>
            <person name="Xu Z."/>
            <person name="Kuniyasu M."/>
            <person name="Ushijima N."/>
            <person name="Kawano K."/>
            <person name="Kobayashi E."/>
            <person name="Shiratori Y."/>
            <person name="Masuda Y."/>
            <person name="Senoo K."/>
        </authorList>
    </citation>
    <scope>NUCLEOTIDE SEQUENCE [LARGE SCALE GENOMIC DNA]</scope>
    <source>
        <strain evidence="3">W79</strain>
    </source>
</reference>
<proteinExistence type="predicted"/>
<dbReference type="AlphaFoldDB" id="A0AA48GLM7"/>
<evidence type="ECO:0000313" key="3">
    <source>
        <dbReference type="Proteomes" id="UP001238179"/>
    </source>
</evidence>
<organism evidence="2 3">
    <name type="scientific">Mesoterricola silvestris</name>
    <dbReference type="NCBI Taxonomy" id="2927979"/>
    <lineage>
        <taxon>Bacteria</taxon>
        <taxon>Pseudomonadati</taxon>
        <taxon>Acidobacteriota</taxon>
        <taxon>Holophagae</taxon>
        <taxon>Holophagales</taxon>
        <taxon>Holophagaceae</taxon>
        <taxon>Mesoterricola</taxon>
    </lineage>
</organism>
<accession>A0AA48GLM7</accession>
<gene>
    <name evidence="2" type="ORF">METEAL_27280</name>
</gene>
<dbReference type="Pfam" id="PF05573">
    <property type="entry name" value="NosL"/>
    <property type="match status" value="1"/>
</dbReference>
<dbReference type="KEGG" id="msil:METEAL_27280"/>
<dbReference type="InterPro" id="IPR008719">
    <property type="entry name" value="N2O_reductase_NosL"/>
</dbReference>
<keyword evidence="3" id="KW-1185">Reference proteome</keyword>
<feature type="chain" id="PRO_5041396280" evidence="1">
    <location>
        <begin position="27"/>
        <end position="196"/>
    </location>
</feature>
<evidence type="ECO:0000256" key="1">
    <source>
        <dbReference type="SAM" id="SignalP"/>
    </source>
</evidence>
<dbReference type="SUPFAM" id="SSF160387">
    <property type="entry name" value="NosL/MerB-like"/>
    <property type="match status" value="1"/>
</dbReference>
<protein>
    <submittedName>
        <fullName evidence="2">NosL family protein</fullName>
    </submittedName>
</protein>
<sequence length="196" mass="20630">MPARGILMRSLCFCLGLAFGATPAPAQGVAGRPAAAVIPENELAKCPKCPYCGMDRKMFHKARMLVQYSDGLLEGTCSLHCAAISLSLHVDRDPVGIWVGDNGAAGEIAPLVDVDRATFLVGSKLPGVMTASSKVAFGTAAAAKAAQAAQGGELVNFDQALLAAYTDMSKDVARIRKMRAERRRRMQEVGTPGARP</sequence>
<keyword evidence="1" id="KW-0732">Signal</keyword>
<dbReference type="Gene3D" id="3.30.70.2050">
    <property type="match status" value="1"/>
</dbReference>
<dbReference type="PANTHER" id="PTHR41247:SF1">
    <property type="entry name" value="HTH-TYPE TRANSCRIPTIONAL REPRESSOR YCNK"/>
    <property type="match status" value="1"/>
</dbReference>
<dbReference type="EMBL" id="AP027080">
    <property type="protein sequence ID" value="BDU73554.1"/>
    <property type="molecule type" value="Genomic_DNA"/>
</dbReference>
<dbReference type="PANTHER" id="PTHR41247">
    <property type="entry name" value="HTH-TYPE TRANSCRIPTIONAL REPRESSOR YCNK"/>
    <property type="match status" value="1"/>
</dbReference>
<dbReference type="Proteomes" id="UP001238179">
    <property type="component" value="Chromosome"/>
</dbReference>
<feature type="signal peptide" evidence="1">
    <location>
        <begin position="1"/>
        <end position="26"/>
    </location>
</feature>
<name>A0AA48GLM7_9BACT</name>
<evidence type="ECO:0000313" key="2">
    <source>
        <dbReference type="EMBL" id="BDU73554.1"/>
    </source>
</evidence>